<feature type="domain" description="Secretion system C-terminal sorting" evidence="2">
    <location>
        <begin position="527"/>
        <end position="595"/>
    </location>
</feature>
<dbReference type="AlphaFoldDB" id="A0A6B2H6K5"/>
<evidence type="ECO:0000313" key="4">
    <source>
        <dbReference type="Proteomes" id="UP000478546"/>
    </source>
</evidence>
<dbReference type="Proteomes" id="UP000478546">
    <property type="component" value="Unassembled WGS sequence"/>
</dbReference>
<keyword evidence="1" id="KW-0732">Signal</keyword>
<keyword evidence="4" id="KW-1185">Reference proteome</keyword>
<protein>
    <submittedName>
        <fullName evidence="3">T9SS type A sorting domain-containing protein</fullName>
    </submittedName>
</protein>
<dbReference type="EMBL" id="JAAEAA010000002">
    <property type="protein sequence ID" value="NDK54664.1"/>
    <property type="molecule type" value="Genomic_DNA"/>
</dbReference>
<dbReference type="RefSeq" id="WP_162344715.1">
    <property type="nucleotide sequence ID" value="NZ_JAAEAA010000002.1"/>
</dbReference>
<evidence type="ECO:0000313" key="3">
    <source>
        <dbReference type="EMBL" id="NDK54664.1"/>
    </source>
</evidence>
<dbReference type="InterPro" id="IPR026444">
    <property type="entry name" value="Secre_tail"/>
</dbReference>
<dbReference type="NCBIfam" id="TIGR04183">
    <property type="entry name" value="Por_Secre_tail"/>
    <property type="match status" value="1"/>
</dbReference>
<dbReference type="Pfam" id="PF18962">
    <property type="entry name" value="Por_Secre_tail"/>
    <property type="match status" value="1"/>
</dbReference>
<proteinExistence type="predicted"/>
<evidence type="ECO:0000259" key="2">
    <source>
        <dbReference type="Pfam" id="PF18962"/>
    </source>
</evidence>
<reference evidence="3 4" key="1">
    <citation type="submission" date="2020-01" db="EMBL/GenBank/DDBJ databases">
        <authorList>
            <person name="Kim M.K."/>
        </authorList>
    </citation>
    <scope>NUCLEOTIDE SEQUENCE [LARGE SCALE GENOMIC DNA]</scope>
    <source>
        <strain evidence="3 4">BT213</strain>
    </source>
</reference>
<evidence type="ECO:0000256" key="1">
    <source>
        <dbReference type="SAM" id="SignalP"/>
    </source>
</evidence>
<sequence length="597" mass="66229">MKQLILIVCLLLCFVSASATHLRGGFITYKKDTTQHPNPRKFFFKAVLITDKASQADDPTIEVRMGDGVHKVVPRLSVTSINSAYDRETFLWEYTFAADGTYTVSWNGINRNPNILNVTPPSDQLTLYLATTINVNTLRGFNSSLQFLGPDAIIAQFGQPLNYNLLAYDPDGDSLSYKLRAPLRMEASGQVASVPGYSFPKQLFNCRTADFSANSRFEIAARDGQLAWDSPCRQGDYIFAVAVEEWRNGVRIGEVIYDMQISVYDRPERNLHLSKQQNQTYSPEGYVVAKINKELEIQLNYGDLNPALAPGSQVNHFISELTQVLKVPVSYTTEKSASGTIGKFRFTPTENLIRSRPYFISFYGSSNTGMGYNNLATTSIGLIIRSDQPIISLAGLGNVQKSDNGFFVVSVNKAAKFSIFAEKVDGYALSLTVESPLAANAKQFDFTVRDTTEGKVGELLFQPSEAQLTQDPQPIIFKATYNPARMAGERASFAGNPIVKEMQLQVIVTNQLPTATPEELANATYLIYPNQVQNKFTVQAEKPAILSIYSLQGKLILQRQLQPGTTDVNRPTATSGLYFYTLTTQDRQKTTGKLVLQ</sequence>
<comment type="caution">
    <text evidence="3">The sequence shown here is derived from an EMBL/GenBank/DDBJ whole genome shotgun (WGS) entry which is preliminary data.</text>
</comment>
<organism evidence="3 4">
    <name type="scientific">Pontibacter fetidus</name>
    <dbReference type="NCBI Taxonomy" id="2700082"/>
    <lineage>
        <taxon>Bacteria</taxon>
        <taxon>Pseudomonadati</taxon>
        <taxon>Bacteroidota</taxon>
        <taxon>Cytophagia</taxon>
        <taxon>Cytophagales</taxon>
        <taxon>Hymenobacteraceae</taxon>
        <taxon>Pontibacter</taxon>
    </lineage>
</organism>
<feature type="chain" id="PRO_5025528521" evidence="1">
    <location>
        <begin position="20"/>
        <end position="597"/>
    </location>
</feature>
<accession>A0A6B2H6K5</accession>
<name>A0A6B2H6K5_9BACT</name>
<feature type="signal peptide" evidence="1">
    <location>
        <begin position="1"/>
        <end position="19"/>
    </location>
</feature>
<gene>
    <name evidence="3" type="ORF">GWO68_01930</name>
</gene>